<accession>A0A1A9ZNC7</accession>
<evidence type="ECO:0000313" key="2">
    <source>
        <dbReference type="Proteomes" id="UP000092445"/>
    </source>
</evidence>
<proteinExistence type="predicted"/>
<evidence type="ECO:0000313" key="1">
    <source>
        <dbReference type="EnsemblMetazoa" id="GPAI020007-PA"/>
    </source>
</evidence>
<name>A0A1A9ZNC7_GLOPL</name>
<protein>
    <submittedName>
        <fullName evidence="1">Uncharacterized protein</fullName>
    </submittedName>
</protein>
<dbReference type="EnsemblMetazoa" id="GPAI020007-RA">
    <property type="protein sequence ID" value="GPAI020007-PA"/>
    <property type="gene ID" value="GPAI020007"/>
</dbReference>
<sequence>MDNASECRQARHGVSPRRRRTFYNGVCKVQNNKVTLRDREDRIKEIVRQKDFQQRQQNLWRVILVVLILRKAFTFFQVDDWLLNSEDCSSEEYRLKKKESENVIVTQGETLPTVTMLNNDDKFKGLIPLCQIKREILSSVKKRRAEHKPTYK</sequence>
<dbReference type="VEuPathDB" id="VectorBase:GPAI020007"/>
<organism evidence="1 2">
    <name type="scientific">Glossina pallidipes</name>
    <name type="common">Tsetse fly</name>
    <dbReference type="NCBI Taxonomy" id="7398"/>
    <lineage>
        <taxon>Eukaryota</taxon>
        <taxon>Metazoa</taxon>
        <taxon>Ecdysozoa</taxon>
        <taxon>Arthropoda</taxon>
        <taxon>Hexapoda</taxon>
        <taxon>Insecta</taxon>
        <taxon>Pterygota</taxon>
        <taxon>Neoptera</taxon>
        <taxon>Endopterygota</taxon>
        <taxon>Diptera</taxon>
        <taxon>Brachycera</taxon>
        <taxon>Muscomorpha</taxon>
        <taxon>Hippoboscoidea</taxon>
        <taxon>Glossinidae</taxon>
        <taxon>Glossina</taxon>
    </lineage>
</organism>
<keyword evidence="2" id="KW-1185">Reference proteome</keyword>
<dbReference type="AlphaFoldDB" id="A0A1A9ZNC7"/>
<reference evidence="2" key="1">
    <citation type="submission" date="2014-03" db="EMBL/GenBank/DDBJ databases">
        <authorList>
            <person name="Aksoy S."/>
            <person name="Warren W."/>
            <person name="Wilson R.K."/>
        </authorList>
    </citation>
    <scope>NUCLEOTIDE SEQUENCE [LARGE SCALE GENOMIC DNA]</scope>
    <source>
        <strain evidence="2">IAEA</strain>
    </source>
</reference>
<reference evidence="1" key="2">
    <citation type="submission" date="2020-05" db="UniProtKB">
        <authorList>
            <consortium name="EnsemblMetazoa"/>
        </authorList>
    </citation>
    <scope>IDENTIFICATION</scope>
    <source>
        <strain evidence="1">IAEA</strain>
    </source>
</reference>
<dbReference type="Proteomes" id="UP000092445">
    <property type="component" value="Unassembled WGS sequence"/>
</dbReference>